<dbReference type="PANTHER" id="PTHR48046:SF1">
    <property type="entry name" value="GLYCOSYLTRANSFERASE-RELATED"/>
    <property type="match status" value="1"/>
</dbReference>
<keyword evidence="2 5" id="KW-0328">Glycosyltransferase</keyword>
<dbReference type="EMBL" id="CM007896">
    <property type="protein sequence ID" value="OTG20253.1"/>
    <property type="molecule type" value="Genomic_DNA"/>
</dbReference>
<evidence type="ECO:0000256" key="3">
    <source>
        <dbReference type="ARBA" id="ARBA00022679"/>
    </source>
</evidence>
<organism evidence="6 7">
    <name type="scientific">Helianthus annuus</name>
    <name type="common">Common sunflower</name>
    <dbReference type="NCBI Taxonomy" id="4232"/>
    <lineage>
        <taxon>Eukaryota</taxon>
        <taxon>Viridiplantae</taxon>
        <taxon>Streptophyta</taxon>
        <taxon>Embryophyta</taxon>
        <taxon>Tracheophyta</taxon>
        <taxon>Spermatophyta</taxon>
        <taxon>Magnoliopsida</taxon>
        <taxon>eudicotyledons</taxon>
        <taxon>Gunneridae</taxon>
        <taxon>Pentapetalae</taxon>
        <taxon>asterids</taxon>
        <taxon>campanulids</taxon>
        <taxon>Asterales</taxon>
        <taxon>Asteraceae</taxon>
        <taxon>Asteroideae</taxon>
        <taxon>Heliantheae alliance</taxon>
        <taxon>Heliantheae</taxon>
        <taxon>Helianthus</taxon>
    </lineage>
</organism>
<keyword evidence="7" id="KW-1185">Reference proteome</keyword>
<keyword evidence="3 6" id="KW-0808">Transferase</keyword>
<evidence type="ECO:0000313" key="5">
    <source>
        <dbReference type="EMBL" id="KAF5797641.1"/>
    </source>
</evidence>
<dbReference type="GO" id="GO:0008194">
    <property type="term" value="F:UDP-glycosyltransferase activity"/>
    <property type="evidence" value="ECO:0000318"/>
    <property type="project" value="GO_Central"/>
</dbReference>
<proteinExistence type="inferred from homology"/>
<evidence type="ECO:0000313" key="7">
    <source>
        <dbReference type="Proteomes" id="UP000215914"/>
    </source>
</evidence>
<evidence type="ECO:0000256" key="4">
    <source>
        <dbReference type="ARBA" id="ARBA00053747"/>
    </source>
</evidence>
<evidence type="ECO:0000256" key="2">
    <source>
        <dbReference type="ARBA" id="ARBA00022676"/>
    </source>
</evidence>
<dbReference type="CDD" id="cd03784">
    <property type="entry name" value="GT1_Gtf-like"/>
    <property type="match status" value="1"/>
</dbReference>
<evidence type="ECO:0000313" key="6">
    <source>
        <dbReference type="EMBL" id="OTG20253.1"/>
    </source>
</evidence>
<accession>A0A251UB20</accession>
<protein>
    <submittedName>
        <fullName evidence="5">Hydroquinone glucosyltransferase</fullName>
        <ecNumber evidence="5">2.4.1.218</ecNumber>
    </submittedName>
    <submittedName>
        <fullName evidence="6">Putative UDP-glucuronosyl/UDP-glucosyltransferase</fullName>
    </submittedName>
</protein>
<sequence length="321" mass="36033">MAEPLQDKKNPTYIRMVEAAKKFSMPKGILVNSFLELEPRPFKAMEEGEWCKPKVYPVGPLIRSGSKNQTGEGFECLKWLDKHPVGLVLFVSFGSGGTLSQQQLNELAFGLEKSGQRFIWVVKSPHGKSDASYFNAQSHLDTFEFLPEGFLGRVEDRGLVVSVWAPQVKILSHGSTGGFLTHCEWNLILECLVCGVPMIAWPLFVEQKMNAVLGTDGLGVTRRVKVDENGVVGRDEVENCVRSLIEGEEGRKMRLKVSELKGLAANALSRDGLSTRSLFDATQMWWKKHRNENEEFETRDVFIPGAIKFVILPVYWSGQRV</sequence>
<dbReference type="InterPro" id="IPR002213">
    <property type="entry name" value="UDP_glucos_trans"/>
</dbReference>
<evidence type="ECO:0000256" key="1">
    <source>
        <dbReference type="ARBA" id="ARBA00009995"/>
    </source>
</evidence>
<dbReference type="Proteomes" id="UP000215914">
    <property type="component" value="Chromosome 7"/>
</dbReference>
<dbReference type="AlphaFoldDB" id="A0A251UB20"/>
<dbReference type="EC" id="2.4.1.218" evidence="5"/>
<dbReference type="GO" id="GO:0050505">
    <property type="term" value="F:hydroquinone glucosyltransferase activity"/>
    <property type="evidence" value="ECO:0007669"/>
    <property type="project" value="UniProtKB-EC"/>
</dbReference>
<dbReference type="InParanoid" id="A0A251UB20"/>
<reference evidence="6" key="2">
    <citation type="submission" date="2017-02" db="EMBL/GenBank/DDBJ databases">
        <title>Sunflower complete genome.</title>
        <authorList>
            <person name="Langlade N."/>
            <person name="Munos S."/>
        </authorList>
    </citation>
    <scope>NUCLEOTIDE SEQUENCE [LARGE SCALE GENOMIC DNA]</scope>
    <source>
        <tissue evidence="6">Leaves</tissue>
    </source>
</reference>
<name>A0A251UB20_HELAN</name>
<dbReference type="Pfam" id="PF00201">
    <property type="entry name" value="UDPGT"/>
    <property type="match status" value="1"/>
</dbReference>
<dbReference type="Gene3D" id="3.40.50.2000">
    <property type="entry name" value="Glycogen Phosphorylase B"/>
    <property type="match status" value="2"/>
</dbReference>
<comment type="similarity">
    <text evidence="1">Belongs to the UDP-glycosyltransferase family.</text>
</comment>
<reference evidence="5 7" key="1">
    <citation type="journal article" date="2017" name="Nature">
        <title>The sunflower genome provides insights into oil metabolism, flowering and Asterid evolution.</title>
        <authorList>
            <person name="Badouin H."/>
            <person name="Gouzy J."/>
            <person name="Grassa C.J."/>
            <person name="Murat F."/>
            <person name="Staton S.E."/>
            <person name="Cottret L."/>
            <person name="Lelandais-Briere C."/>
            <person name="Owens G.L."/>
            <person name="Carrere S."/>
            <person name="Mayjonade B."/>
            <person name="Legrand L."/>
            <person name="Gill N."/>
            <person name="Kane N.C."/>
            <person name="Bowers J.E."/>
            <person name="Hubner S."/>
            <person name="Bellec A."/>
            <person name="Berard A."/>
            <person name="Berges H."/>
            <person name="Blanchet N."/>
            <person name="Boniface M.C."/>
            <person name="Brunel D."/>
            <person name="Catrice O."/>
            <person name="Chaidir N."/>
            <person name="Claudel C."/>
            <person name="Donnadieu C."/>
            <person name="Faraut T."/>
            <person name="Fievet G."/>
            <person name="Helmstetter N."/>
            <person name="King M."/>
            <person name="Knapp S.J."/>
            <person name="Lai Z."/>
            <person name="Le Paslier M.C."/>
            <person name="Lippi Y."/>
            <person name="Lorenzon L."/>
            <person name="Mandel J.R."/>
            <person name="Marage G."/>
            <person name="Marchand G."/>
            <person name="Marquand E."/>
            <person name="Bret-Mestries E."/>
            <person name="Morien E."/>
            <person name="Nambeesan S."/>
            <person name="Nguyen T."/>
            <person name="Pegot-Espagnet P."/>
            <person name="Pouilly N."/>
            <person name="Raftis F."/>
            <person name="Sallet E."/>
            <person name="Schiex T."/>
            <person name="Thomas J."/>
            <person name="Vandecasteele C."/>
            <person name="Vares D."/>
            <person name="Vear F."/>
            <person name="Vautrin S."/>
            <person name="Crespi M."/>
            <person name="Mangin B."/>
            <person name="Burke J.M."/>
            <person name="Salse J."/>
            <person name="Munos S."/>
            <person name="Vincourt P."/>
            <person name="Rieseberg L.H."/>
            <person name="Langlade N.B."/>
        </authorList>
    </citation>
    <scope>NUCLEOTIDE SEQUENCE [LARGE SCALE GENOMIC DNA]</scope>
    <source>
        <strain evidence="7">cv. SF193</strain>
        <tissue evidence="5">Leaves</tissue>
    </source>
</reference>
<reference evidence="5" key="3">
    <citation type="submission" date="2020-06" db="EMBL/GenBank/DDBJ databases">
        <title>Helianthus annuus Genome sequencing and assembly Release 2.</title>
        <authorList>
            <person name="Gouzy J."/>
            <person name="Langlade N."/>
            <person name="Munos S."/>
        </authorList>
    </citation>
    <scope>NUCLEOTIDE SEQUENCE</scope>
    <source>
        <tissue evidence="5">Leaves</tissue>
    </source>
</reference>
<gene>
    <name evidence="6" type="ORF">HannXRQ_Chr07g0191031</name>
    <name evidence="5" type="ORF">HanXRQr2_Chr07g0283031</name>
</gene>
<dbReference type="OrthoDB" id="5835829at2759"/>
<dbReference type="FunFam" id="3.40.50.2000:FF:000056">
    <property type="entry name" value="Glycosyltransferase"/>
    <property type="match status" value="1"/>
</dbReference>
<dbReference type="SUPFAM" id="SSF53756">
    <property type="entry name" value="UDP-Glycosyltransferase/glycogen phosphorylase"/>
    <property type="match status" value="1"/>
</dbReference>
<dbReference type="EMBL" id="MNCJ02000322">
    <property type="protein sequence ID" value="KAF5797641.1"/>
    <property type="molecule type" value="Genomic_DNA"/>
</dbReference>
<dbReference type="OMA" id="DFDASIM"/>
<comment type="function">
    <text evidence="4">May glycosylate diterpenes or flavonols in leaves.</text>
</comment>
<dbReference type="PANTHER" id="PTHR48046">
    <property type="entry name" value="UDP-GLYCOSYLTRANSFERASE 72E1"/>
    <property type="match status" value="1"/>
</dbReference>
<dbReference type="Gramene" id="mRNA:HanXRQr2_Chr07g0283031">
    <property type="protein sequence ID" value="mRNA:HanXRQr2_Chr07g0283031"/>
    <property type="gene ID" value="HanXRQr2_Chr07g0283031"/>
</dbReference>